<gene>
    <name evidence="2" type="ORF">WOLCODRAFT_166009</name>
</gene>
<evidence type="ECO:0000256" key="1">
    <source>
        <dbReference type="SAM" id="MobiDB-lite"/>
    </source>
</evidence>
<feature type="region of interest" description="Disordered" evidence="1">
    <location>
        <begin position="1"/>
        <end position="28"/>
    </location>
</feature>
<dbReference type="Proteomes" id="UP000218811">
    <property type="component" value="Unassembled WGS sequence"/>
</dbReference>
<feature type="compositionally biased region" description="Pro residues" evidence="1">
    <location>
        <begin position="13"/>
        <end position="23"/>
    </location>
</feature>
<keyword evidence="3" id="KW-1185">Reference proteome</keyword>
<feature type="compositionally biased region" description="Basic and acidic residues" evidence="1">
    <location>
        <begin position="112"/>
        <end position="122"/>
    </location>
</feature>
<evidence type="ECO:0000313" key="3">
    <source>
        <dbReference type="Proteomes" id="UP000218811"/>
    </source>
</evidence>
<protein>
    <submittedName>
        <fullName evidence="2">Uncharacterized protein</fullName>
    </submittedName>
</protein>
<feature type="region of interest" description="Disordered" evidence="1">
    <location>
        <begin position="46"/>
        <end position="93"/>
    </location>
</feature>
<dbReference type="AlphaFoldDB" id="A0A2H3JBM5"/>
<name>A0A2H3JBM5_WOLCO</name>
<feature type="region of interest" description="Disordered" evidence="1">
    <location>
        <begin position="111"/>
        <end position="143"/>
    </location>
</feature>
<reference evidence="2 3" key="1">
    <citation type="journal article" date="2012" name="Science">
        <title>The Paleozoic origin of enzymatic lignin decomposition reconstructed from 31 fungal genomes.</title>
        <authorList>
            <person name="Floudas D."/>
            <person name="Binder M."/>
            <person name="Riley R."/>
            <person name="Barry K."/>
            <person name="Blanchette R.A."/>
            <person name="Henrissat B."/>
            <person name="Martinez A.T."/>
            <person name="Otillar R."/>
            <person name="Spatafora J.W."/>
            <person name="Yadav J.S."/>
            <person name="Aerts A."/>
            <person name="Benoit I."/>
            <person name="Boyd A."/>
            <person name="Carlson A."/>
            <person name="Copeland A."/>
            <person name="Coutinho P.M."/>
            <person name="de Vries R.P."/>
            <person name="Ferreira P."/>
            <person name="Findley K."/>
            <person name="Foster B."/>
            <person name="Gaskell J."/>
            <person name="Glotzer D."/>
            <person name="Gorecki P."/>
            <person name="Heitman J."/>
            <person name="Hesse C."/>
            <person name="Hori C."/>
            <person name="Igarashi K."/>
            <person name="Jurgens J.A."/>
            <person name="Kallen N."/>
            <person name="Kersten P."/>
            <person name="Kohler A."/>
            <person name="Kuees U."/>
            <person name="Kumar T.K.A."/>
            <person name="Kuo A."/>
            <person name="LaButti K."/>
            <person name="Larrondo L.F."/>
            <person name="Lindquist E."/>
            <person name="Ling A."/>
            <person name="Lombard V."/>
            <person name="Lucas S."/>
            <person name="Lundell T."/>
            <person name="Martin R."/>
            <person name="McLaughlin D.J."/>
            <person name="Morgenstern I."/>
            <person name="Morin E."/>
            <person name="Murat C."/>
            <person name="Nagy L.G."/>
            <person name="Nolan M."/>
            <person name="Ohm R.A."/>
            <person name="Patyshakuliyeva A."/>
            <person name="Rokas A."/>
            <person name="Ruiz-Duenas F.J."/>
            <person name="Sabat G."/>
            <person name="Salamov A."/>
            <person name="Samejima M."/>
            <person name="Schmutz J."/>
            <person name="Slot J.C."/>
            <person name="St John F."/>
            <person name="Stenlid J."/>
            <person name="Sun H."/>
            <person name="Sun S."/>
            <person name="Syed K."/>
            <person name="Tsang A."/>
            <person name="Wiebenga A."/>
            <person name="Young D."/>
            <person name="Pisabarro A."/>
            <person name="Eastwood D.C."/>
            <person name="Martin F."/>
            <person name="Cullen D."/>
            <person name="Grigoriev I.V."/>
            <person name="Hibbett D.S."/>
        </authorList>
    </citation>
    <scope>NUCLEOTIDE SEQUENCE [LARGE SCALE GENOMIC DNA]</scope>
    <source>
        <strain evidence="2 3">MD-104</strain>
    </source>
</reference>
<evidence type="ECO:0000313" key="2">
    <source>
        <dbReference type="EMBL" id="PCH35068.1"/>
    </source>
</evidence>
<sequence length="143" mass="15828">MRMHGRLGICAPSPVPNPTPASAPPHSYSNASTLERIHSRTHPLSNASTLERIHSRTHPLSNASTLERIHSRTHPLHSDYAPPRGGASIPAGSNAAARRLLIQCRMRPTVRVRHEQSEGDKRVARRRAGRRRGLEEEGGWTHV</sequence>
<accession>A0A2H3JBM5</accession>
<organism evidence="2 3">
    <name type="scientific">Wolfiporia cocos (strain MD-104)</name>
    <name type="common">Brown rot fungus</name>
    <dbReference type="NCBI Taxonomy" id="742152"/>
    <lineage>
        <taxon>Eukaryota</taxon>
        <taxon>Fungi</taxon>
        <taxon>Dikarya</taxon>
        <taxon>Basidiomycota</taxon>
        <taxon>Agaricomycotina</taxon>
        <taxon>Agaricomycetes</taxon>
        <taxon>Polyporales</taxon>
        <taxon>Phaeolaceae</taxon>
        <taxon>Wolfiporia</taxon>
    </lineage>
</organism>
<proteinExistence type="predicted"/>
<dbReference type="EMBL" id="KB467843">
    <property type="protein sequence ID" value="PCH35068.1"/>
    <property type="molecule type" value="Genomic_DNA"/>
</dbReference>